<name>A0ACB8RLZ6_9AGAM</name>
<dbReference type="Proteomes" id="UP000814033">
    <property type="component" value="Unassembled WGS sequence"/>
</dbReference>
<reference evidence="1" key="2">
    <citation type="journal article" date="2022" name="New Phytol.">
        <title>Evolutionary transition to the ectomycorrhizal habit in the genomes of a hyperdiverse lineage of mushroom-forming fungi.</title>
        <authorList>
            <person name="Looney B."/>
            <person name="Miyauchi S."/>
            <person name="Morin E."/>
            <person name="Drula E."/>
            <person name="Courty P.E."/>
            <person name="Kohler A."/>
            <person name="Kuo A."/>
            <person name="LaButti K."/>
            <person name="Pangilinan J."/>
            <person name="Lipzen A."/>
            <person name="Riley R."/>
            <person name="Andreopoulos W."/>
            <person name="He G."/>
            <person name="Johnson J."/>
            <person name="Nolan M."/>
            <person name="Tritt A."/>
            <person name="Barry K.W."/>
            <person name="Grigoriev I.V."/>
            <person name="Nagy L.G."/>
            <person name="Hibbett D."/>
            <person name="Henrissat B."/>
            <person name="Matheny P.B."/>
            <person name="Labbe J."/>
            <person name="Martin F.M."/>
        </authorList>
    </citation>
    <scope>NUCLEOTIDE SEQUENCE</scope>
    <source>
        <strain evidence="1">FP105234-sp</strain>
    </source>
</reference>
<keyword evidence="2" id="KW-1185">Reference proteome</keyword>
<sequence>MAVSTILHVLPHTLDILIPLLLHSYKPLSNPKISNGHDWLEEDPPASSKDGQPACVPPSALPYDDLYFALDIVLIPLASLLLLPCIRAFSALTTMHLRYVLDGSCDAHASQPLTAALPASPGSYSTLLARLISSTLQVLTSLCDRSRSPASNHDPALVSRVQALHDRLALACFHELLQVLLSCPPRSSTQNPKESTRTRFTRLAQKDSMHVLCMTLRICLTTPSSVCKTGTPLREALGRALADIVSIATKGALDEIEEAMLLSVVERAWEAGITMGGEGWWEDGQP</sequence>
<proteinExistence type="predicted"/>
<reference evidence="1" key="1">
    <citation type="submission" date="2021-02" db="EMBL/GenBank/DDBJ databases">
        <authorList>
            <consortium name="DOE Joint Genome Institute"/>
            <person name="Ahrendt S."/>
            <person name="Looney B.P."/>
            <person name="Miyauchi S."/>
            <person name="Morin E."/>
            <person name="Drula E."/>
            <person name="Courty P.E."/>
            <person name="Chicoki N."/>
            <person name="Fauchery L."/>
            <person name="Kohler A."/>
            <person name="Kuo A."/>
            <person name="Labutti K."/>
            <person name="Pangilinan J."/>
            <person name="Lipzen A."/>
            <person name="Riley R."/>
            <person name="Andreopoulos W."/>
            <person name="He G."/>
            <person name="Johnson J."/>
            <person name="Barry K.W."/>
            <person name="Grigoriev I.V."/>
            <person name="Nagy L."/>
            <person name="Hibbett D."/>
            <person name="Henrissat B."/>
            <person name="Matheny P.B."/>
            <person name="Labbe J."/>
            <person name="Martin F."/>
        </authorList>
    </citation>
    <scope>NUCLEOTIDE SEQUENCE</scope>
    <source>
        <strain evidence="1">FP105234-sp</strain>
    </source>
</reference>
<evidence type="ECO:0000313" key="2">
    <source>
        <dbReference type="Proteomes" id="UP000814033"/>
    </source>
</evidence>
<organism evidence="1 2">
    <name type="scientific">Auriscalpium vulgare</name>
    <dbReference type="NCBI Taxonomy" id="40419"/>
    <lineage>
        <taxon>Eukaryota</taxon>
        <taxon>Fungi</taxon>
        <taxon>Dikarya</taxon>
        <taxon>Basidiomycota</taxon>
        <taxon>Agaricomycotina</taxon>
        <taxon>Agaricomycetes</taxon>
        <taxon>Russulales</taxon>
        <taxon>Auriscalpiaceae</taxon>
        <taxon>Auriscalpium</taxon>
    </lineage>
</organism>
<comment type="caution">
    <text evidence="1">The sequence shown here is derived from an EMBL/GenBank/DDBJ whole genome shotgun (WGS) entry which is preliminary data.</text>
</comment>
<protein>
    <submittedName>
        <fullName evidence="1">Uncharacterized protein</fullName>
    </submittedName>
</protein>
<accession>A0ACB8RLZ6</accession>
<dbReference type="EMBL" id="MU275959">
    <property type="protein sequence ID" value="KAI0045163.1"/>
    <property type="molecule type" value="Genomic_DNA"/>
</dbReference>
<evidence type="ECO:0000313" key="1">
    <source>
        <dbReference type="EMBL" id="KAI0045163.1"/>
    </source>
</evidence>
<gene>
    <name evidence="1" type="ORF">FA95DRAFT_160829</name>
</gene>